<feature type="compositionally biased region" description="Acidic residues" evidence="5">
    <location>
        <begin position="485"/>
        <end position="496"/>
    </location>
</feature>
<evidence type="ECO:0000313" key="7">
    <source>
        <dbReference type="EMBL" id="JAT57720.1"/>
    </source>
</evidence>
<dbReference type="SUPFAM" id="SSF56112">
    <property type="entry name" value="Protein kinase-like (PK-like)"/>
    <property type="match status" value="1"/>
</dbReference>
<dbReference type="InterPro" id="IPR011009">
    <property type="entry name" value="Kinase-like_dom_sf"/>
</dbReference>
<dbReference type="AlphaFoldDB" id="A0A1D1YSY7"/>
<protein>
    <submittedName>
        <fullName evidence="7">Putative serine/threonine-protein kinase DDB_G0272254</fullName>
    </submittedName>
</protein>
<dbReference type="GO" id="GO:0004674">
    <property type="term" value="F:protein serine/threonine kinase activity"/>
    <property type="evidence" value="ECO:0007669"/>
    <property type="project" value="TreeGrafter"/>
</dbReference>
<evidence type="ECO:0000256" key="3">
    <source>
        <dbReference type="ARBA" id="ARBA00022777"/>
    </source>
</evidence>
<evidence type="ECO:0000259" key="6">
    <source>
        <dbReference type="PROSITE" id="PS50011"/>
    </source>
</evidence>
<dbReference type="PANTHER" id="PTHR44329:SF288">
    <property type="entry name" value="MITOGEN-ACTIVATED PROTEIN KINASE KINASE KINASE 20"/>
    <property type="match status" value="1"/>
</dbReference>
<dbReference type="PROSITE" id="PS50011">
    <property type="entry name" value="PROTEIN_KINASE_DOM"/>
    <property type="match status" value="1"/>
</dbReference>
<name>A0A1D1YSY7_9ARAE</name>
<dbReference type="Pfam" id="PF07714">
    <property type="entry name" value="PK_Tyr_Ser-Thr"/>
    <property type="match status" value="1"/>
</dbReference>
<dbReference type="PANTHER" id="PTHR44329">
    <property type="entry name" value="SERINE/THREONINE-PROTEIN KINASE TNNI3K-RELATED"/>
    <property type="match status" value="1"/>
</dbReference>
<proteinExistence type="predicted"/>
<keyword evidence="3 7" id="KW-0418">Kinase</keyword>
<dbReference type="Gene3D" id="1.10.510.10">
    <property type="entry name" value="Transferase(Phosphotransferase) domain 1"/>
    <property type="match status" value="1"/>
</dbReference>
<keyword evidence="1" id="KW-0808">Transferase</keyword>
<dbReference type="EMBL" id="GDJX01010216">
    <property type="protein sequence ID" value="JAT57720.1"/>
    <property type="molecule type" value="Transcribed_RNA"/>
</dbReference>
<dbReference type="GO" id="GO:0005524">
    <property type="term" value="F:ATP binding"/>
    <property type="evidence" value="ECO:0007669"/>
    <property type="project" value="UniProtKB-KW"/>
</dbReference>
<gene>
    <name evidence="7" type="primary">DDB_G0272254_12</name>
    <name evidence="7" type="ORF">g.32077</name>
</gene>
<keyword evidence="2" id="KW-0547">Nucleotide-binding</keyword>
<reference evidence="7" key="1">
    <citation type="submission" date="2015-07" db="EMBL/GenBank/DDBJ databases">
        <title>Transcriptome Assembly of Anthurium amnicola.</title>
        <authorList>
            <person name="Suzuki J."/>
        </authorList>
    </citation>
    <scope>NUCLEOTIDE SEQUENCE</scope>
</reference>
<keyword evidence="4" id="KW-0067">ATP-binding</keyword>
<feature type="domain" description="Protein kinase" evidence="6">
    <location>
        <begin position="105"/>
        <end position="375"/>
    </location>
</feature>
<feature type="region of interest" description="Disordered" evidence="5">
    <location>
        <begin position="471"/>
        <end position="526"/>
    </location>
</feature>
<evidence type="ECO:0000256" key="2">
    <source>
        <dbReference type="ARBA" id="ARBA00022741"/>
    </source>
</evidence>
<dbReference type="InterPro" id="IPR000719">
    <property type="entry name" value="Prot_kinase_dom"/>
</dbReference>
<accession>A0A1D1YSY7</accession>
<dbReference type="InterPro" id="IPR001245">
    <property type="entry name" value="Ser-Thr/Tyr_kinase_cat_dom"/>
</dbReference>
<evidence type="ECO:0000256" key="1">
    <source>
        <dbReference type="ARBA" id="ARBA00022679"/>
    </source>
</evidence>
<feature type="compositionally biased region" description="Pro residues" evidence="5">
    <location>
        <begin position="516"/>
        <end position="526"/>
    </location>
</feature>
<evidence type="ECO:0000256" key="5">
    <source>
        <dbReference type="SAM" id="MobiDB-lite"/>
    </source>
</evidence>
<dbReference type="InterPro" id="IPR051681">
    <property type="entry name" value="Ser/Thr_Kinases-Pseudokinases"/>
</dbReference>
<organism evidence="7">
    <name type="scientific">Anthurium amnicola</name>
    <dbReference type="NCBI Taxonomy" id="1678845"/>
    <lineage>
        <taxon>Eukaryota</taxon>
        <taxon>Viridiplantae</taxon>
        <taxon>Streptophyta</taxon>
        <taxon>Embryophyta</taxon>
        <taxon>Tracheophyta</taxon>
        <taxon>Spermatophyta</taxon>
        <taxon>Magnoliopsida</taxon>
        <taxon>Liliopsida</taxon>
        <taxon>Araceae</taxon>
        <taxon>Pothoideae</taxon>
        <taxon>Potheae</taxon>
        <taxon>Anthurium</taxon>
    </lineage>
</organism>
<evidence type="ECO:0000256" key="4">
    <source>
        <dbReference type="ARBA" id="ARBA00022840"/>
    </source>
</evidence>
<sequence>MMAQAADDFSIFLRGGGRDGNNSYDSYDTYDTNTNYFDNYDGHDDEDCDCSPDIDDWKWEEGMRLINEFGNWTTGNTSLDSYIQETQLMNPDWRHHMKWIPFEQFLDIKFVKKGGFSTVYSATWMNSSNRVWDAKRKTFVEKPLTVALKSLNNSQTLSQDFIDEFKRHGSLKLDGCGYIVHCHGITRNEETQEYMLVMDYAEDGDIRTYVQRNTATLRWNDIIDILCNIAMGLSHIHKNGSFHKNLHCGNILKFSTANIADFSVCGPSNPSEPRGVYGSLPFVAPEVLAGELFSQKADIYSFAFIMWELSSGRPPFADRPHDHSLALEICRGFREAIVPGTPLFYEKLMARCWDANPENRPDVDEILDILLSPYDYQRMLLDMGEFTARNINDCDDIGSFENMLASPITNARFPTAPPEVHLFATYTSRLLLYPNLPTPTNRSYDPRPSISSVISSEEIIEAIDETGFENDFEEYDTHQPPPELSDTEYDDDEDDSYVAPASPPPLLLMSRRKSIAPPPPPLIQAQ</sequence>